<feature type="chain" id="PRO_5043134397" evidence="5">
    <location>
        <begin position="25"/>
        <end position="383"/>
    </location>
</feature>
<dbReference type="STRING" id="820.ERS852554_01897"/>
<dbReference type="AlphaFoldDB" id="A0A139KCB4"/>
<feature type="signal peptide" evidence="5">
    <location>
        <begin position="1"/>
        <end position="24"/>
    </location>
</feature>
<protein>
    <submittedName>
        <fullName evidence="6">Family 43 glycosylhydrolase</fullName>
    </submittedName>
    <submittedName>
        <fullName evidence="7">Glycoside hydrolase family 43 protein</fullName>
    </submittedName>
</protein>
<proteinExistence type="inferred from homology"/>
<keyword evidence="5" id="KW-0732">Signal</keyword>
<evidence type="ECO:0000313" key="7">
    <source>
        <dbReference type="EMBL" id="MDC1854757.1"/>
    </source>
</evidence>
<evidence type="ECO:0000256" key="2">
    <source>
        <dbReference type="ARBA" id="ARBA00022801"/>
    </source>
</evidence>
<dbReference type="CDD" id="cd18825">
    <property type="entry name" value="GH43_CtGH43-like"/>
    <property type="match status" value="1"/>
</dbReference>
<dbReference type="PANTHER" id="PTHR22925:SF3">
    <property type="entry name" value="GLYCOSYL HYDROLASE FAMILY PROTEIN 43"/>
    <property type="match status" value="1"/>
</dbReference>
<dbReference type="SUPFAM" id="SSF75005">
    <property type="entry name" value="Arabinanase/levansucrase/invertase"/>
    <property type="match status" value="1"/>
</dbReference>
<dbReference type="Gene3D" id="2.115.10.20">
    <property type="entry name" value="Glycosyl hydrolase domain, family 43"/>
    <property type="match status" value="1"/>
</dbReference>
<dbReference type="GO" id="GO:0005975">
    <property type="term" value="P:carbohydrate metabolic process"/>
    <property type="evidence" value="ECO:0007669"/>
    <property type="project" value="InterPro"/>
</dbReference>
<evidence type="ECO:0000256" key="5">
    <source>
        <dbReference type="SAM" id="SignalP"/>
    </source>
</evidence>
<reference evidence="7" key="2">
    <citation type="submission" date="2022-10" db="EMBL/GenBank/DDBJ databases">
        <title>Human gut microbiome strain richness.</title>
        <authorList>
            <person name="Chen-Liaw A."/>
        </authorList>
    </citation>
    <scope>NUCLEOTIDE SEQUENCE</scope>
    <source>
        <strain evidence="7">BSD2780061687st1_G10_BSD2780061687b_171204</strain>
    </source>
</reference>
<comment type="caution">
    <text evidence="6">The sequence shown here is derived from an EMBL/GenBank/DDBJ whole genome shotgun (WGS) entry which is preliminary data.</text>
</comment>
<keyword evidence="2 4" id="KW-0378">Hydrolase</keyword>
<sequence>MTNFNFKFLGAWLVIVASITGLQAQNDFTLKGKDEMVPAGVWNDVNGEYINAHGGGILLFDSKYYWFGEHRPAKGFSTEVGVTCYSSTDLCNWRYEGVALSVSEEAGNEIEKGCIMERPKVIYNKRTKKFVMWFHLELKGKGYEAARAGVAVSDSPTGPYCFVSSSRVCPGIFPLNMTEEERDIQWNMEQFEEWWTPEWREAVNKGLFVKRDLEGGQMSRDMTLYVDDDGIAYHIYSSEENLTLQIAELTDDYQGHSGKYVRLFPGGHNEAPAIFKKDGTYWMITSGCTGWAPNAARLFSAPSIWGPWKQHPNPCQGEGSERTFGGQSTYILQLPGNRYLFMADIWRPKSLMYSGYLWIPVRFDEEGMPYLTLSGKCNPSDGR</sequence>
<dbReference type="PANTHER" id="PTHR22925">
    <property type="entry name" value="GLYCOSYL HYDROLASE 43 FAMILY MEMBER"/>
    <property type="match status" value="1"/>
</dbReference>
<name>A0A139KCB4_BACUN</name>
<dbReference type="InterPro" id="IPR023296">
    <property type="entry name" value="Glyco_hydro_beta-prop_sf"/>
</dbReference>
<dbReference type="RefSeq" id="WP_061411572.1">
    <property type="nucleotide sequence ID" value="NZ_CAXSUA010000001.1"/>
</dbReference>
<dbReference type="InterPro" id="IPR006710">
    <property type="entry name" value="Glyco_hydro_43"/>
</dbReference>
<dbReference type="GO" id="GO:0004553">
    <property type="term" value="F:hydrolase activity, hydrolyzing O-glycosyl compounds"/>
    <property type="evidence" value="ECO:0007669"/>
    <property type="project" value="InterPro"/>
</dbReference>
<organism evidence="6 8">
    <name type="scientific">Bacteroides uniformis</name>
    <dbReference type="NCBI Taxonomy" id="820"/>
    <lineage>
        <taxon>Bacteria</taxon>
        <taxon>Pseudomonadati</taxon>
        <taxon>Bacteroidota</taxon>
        <taxon>Bacteroidia</taxon>
        <taxon>Bacteroidales</taxon>
        <taxon>Bacteroidaceae</taxon>
        <taxon>Bacteroides</taxon>
    </lineage>
</organism>
<gene>
    <name evidence="6" type="ORF">GAP47_05490</name>
    <name evidence="7" type="ORF">POZ22_08180</name>
</gene>
<keyword evidence="3 4" id="KW-0326">Glycosidase</keyword>
<dbReference type="EMBL" id="JAQNSB010000010">
    <property type="protein sequence ID" value="MDC1854757.1"/>
    <property type="molecule type" value="Genomic_DNA"/>
</dbReference>
<dbReference type="Pfam" id="PF04616">
    <property type="entry name" value="Glyco_hydro_43"/>
    <property type="match status" value="1"/>
</dbReference>
<comment type="similarity">
    <text evidence="1 4">Belongs to the glycosyl hydrolase 43 family.</text>
</comment>
<dbReference type="EMBL" id="WCTL01000003">
    <property type="protein sequence ID" value="KAB4239151.1"/>
    <property type="molecule type" value="Genomic_DNA"/>
</dbReference>
<accession>A0A139KCB4</accession>
<dbReference type="Proteomes" id="UP000462376">
    <property type="component" value="Unassembled WGS sequence"/>
</dbReference>
<evidence type="ECO:0000313" key="6">
    <source>
        <dbReference type="EMBL" id="KAB4239151.1"/>
    </source>
</evidence>
<dbReference type="Proteomes" id="UP001214113">
    <property type="component" value="Unassembled WGS sequence"/>
</dbReference>
<evidence type="ECO:0000256" key="1">
    <source>
        <dbReference type="ARBA" id="ARBA00009865"/>
    </source>
</evidence>
<evidence type="ECO:0000313" key="8">
    <source>
        <dbReference type="Proteomes" id="UP000462376"/>
    </source>
</evidence>
<reference evidence="6 8" key="1">
    <citation type="journal article" date="2019" name="Nat. Med.">
        <title>A library of human gut bacterial isolates paired with longitudinal multiomics data enables mechanistic microbiome research.</title>
        <authorList>
            <person name="Poyet M."/>
            <person name="Groussin M."/>
            <person name="Gibbons S.M."/>
            <person name="Avila-Pacheco J."/>
            <person name="Jiang X."/>
            <person name="Kearney S.M."/>
            <person name="Perrotta A.R."/>
            <person name="Berdy B."/>
            <person name="Zhao S."/>
            <person name="Lieberman T.D."/>
            <person name="Swanson P.K."/>
            <person name="Smith M."/>
            <person name="Roesemann S."/>
            <person name="Alexander J.E."/>
            <person name="Rich S.A."/>
            <person name="Livny J."/>
            <person name="Vlamakis H."/>
            <person name="Clish C."/>
            <person name="Bullock K."/>
            <person name="Deik A."/>
            <person name="Scott J."/>
            <person name="Pierce K.A."/>
            <person name="Xavier R.J."/>
            <person name="Alm E.J."/>
        </authorList>
    </citation>
    <scope>NUCLEOTIDE SEQUENCE [LARGE SCALE GENOMIC DNA]</scope>
    <source>
        <strain evidence="6 8">BIOML-A5</strain>
    </source>
</reference>
<evidence type="ECO:0000256" key="3">
    <source>
        <dbReference type="ARBA" id="ARBA00023295"/>
    </source>
</evidence>
<evidence type="ECO:0000256" key="4">
    <source>
        <dbReference type="RuleBase" id="RU361187"/>
    </source>
</evidence>